<keyword evidence="3" id="KW-1185">Reference proteome</keyword>
<comment type="caution">
    <text evidence="2">The sequence shown here is derived from an EMBL/GenBank/DDBJ whole genome shotgun (WGS) entry which is preliminary data.</text>
</comment>
<evidence type="ECO:0000256" key="1">
    <source>
        <dbReference type="SAM" id="MobiDB-lite"/>
    </source>
</evidence>
<sequence>KRPPPTGNLPSSFKLSPAKPSPPKPPPAKPSSSKHLESLDKQWNNWGKKRKQAPEPQPAWITPPPTRVRFIDLMVDIRVRGYSRVSTGDIKKDLRKADIKTKASENNKKYEHLQDYMKPFGISKHDLEPWVIPKYGSFFHSFCCGKGNFSTLDIGEFYIVAYLEIRKSPTVKDKGKRLNDGYISLMDKTIHYVTSNFYMKKSVV</sequence>
<dbReference type="Proteomes" id="UP000245591">
    <property type="component" value="Unassembled WGS sequence"/>
</dbReference>
<gene>
    <name evidence="2" type="ORF">BB558_007628</name>
</gene>
<reference evidence="2 3" key="1">
    <citation type="journal article" date="2018" name="MBio">
        <title>Comparative Genomics Reveals the Core Gene Toolbox for the Fungus-Insect Symbiosis.</title>
        <authorList>
            <person name="Wang Y."/>
            <person name="Stata M."/>
            <person name="Wang W."/>
            <person name="Stajich J.E."/>
            <person name="White M.M."/>
            <person name="Moncalvo J.M."/>
        </authorList>
    </citation>
    <scope>NUCLEOTIDE SEQUENCE [LARGE SCALE GENOMIC DNA]</scope>
    <source>
        <strain evidence="2 3">AUS-126-30</strain>
    </source>
</reference>
<evidence type="ECO:0000313" key="3">
    <source>
        <dbReference type="Proteomes" id="UP000245591"/>
    </source>
</evidence>
<evidence type="ECO:0000313" key="2">
    <source>
        <dbReference type="EMBL" id="PVZ96496.1"/>
    </source>
</evidence>
<dbReference type="AlphaFoldDB" id="A0A2U1IUM4"/>
<accession>A0A2U1IUM4</accession>
<dbReference type="EMBL" id="MBFU01001274">
    <property type="protein sequence ID" value="PVZ96496.1"/>
    <property type="molecule type" value="Genomic_DNA"/>
</dbReference>
<proteinExistence type="predicted"/>
<feature type="compositionally biased region" description="Low complexity" evidence="1">
    <location>
        <begin position="9"/>
        <end position="18"/>
    </location>
</feature>
<feature type="region of interest" description="Disordered" evidence="1">
    <location>
        <begin position="1"/>
        <end position="62"/>
    </location>
</feature>
<feature type="compositionally biased region" description="Pro residues" evidence="1">
    <location>
        <begin position="19"/>
        <end position="29"/>
    </location>
</feature>
<organism evidence="2 3">
    <name type="scientific">Smittium angustum</name>
    <dbReference type="NCBI Taxonomy" id="133377"/>
    <lineage>
        <taxon>Eukaryota</taxon>
        <taxon>Fungi</taxon>
        <taxon>Fungi incertae sedis</taxon>
        <taxon>Zoopagomycota</taxon>
        <taxon>Kickxellomycotina</taxon>
        <taxon>Harpellomycetes</taxon>
        <taxon>Harpellales</taxon>
        <taxon>Legeriomycetaceae</taxon>
        <taxon>Smittium</taxon>
    </lineage>
</organism>
<feature type="non-terminal residue" evidence="2">
    <location>
        <position position="1"/>
    </location>
</feature>
<protein>
    <submittedName>
        <fullName evidence="2">Uncharacterized protein</fullName>
    </submittedName>
</protein>
<name>A0A2U1IUM4_SMIAN</name>